<dbReference type="PANTHER" id="PTHR24223">
    <property type="entry name" value="ATP-BINDING CASSETTE SUB-FAMILY C"/>
    <property type="match status" value="1"/>
</dbReference>
<evidence type="ECO:0000313" key="5">
    <source>
        <dbReference type="Proteomes" id="UP000053927"/>
    </source>
</evidence>
<proteinExistence type="predicted"/>
<dbReference type="Gene3D" id="3.40.50.300">
    <property type="entry name" value="P-loop containing nucleotide triphosphate hydrolases"/>
    <property type="match status" value="1"/>
</dbReference>
<dbReference type="InterPro" id="IPR050173">
    <property type="entry name" value="ABC_transporter_C-like"/>
</dbReference>
<keyword evidence="5" id="KW-1185">Reference proteome</keyword>
<name>R7RZL5_STEHR</name>
<dbReference type="RefSeq" id="XP_007311060.1">
    <property type="nucleotide sequence ID" value="XM_007310998.1"/>
</dbReference>
<organism evidence="4 5">
    <name type="scientific">Stereum hirsutum (strain FP-91666)</name>
    <name type="common">White-rot fungus</name>
    <dbReference type="NCBI Taxonomy" id="721885"/>
    <lineage>
        <taxon>Eukaryota</taxon>
        <taxon>Fungi</taxon>
        <taxon>Dikarya</taxon>
        <taxon>Basidiomycota</taxon>
        <taxon>Agaricomycotina</taxon>
        <taxon>Agaricomycetes</taxon>
        <taxon>Russulales</taxon>
        <taxon>Stereaceae</taxon>
        <taxon>Stereum</taxon>
    </lineage>
</organism>
<dbReference type="GO" id="GO:0016887">
    <property type="term" value="F:ATP hydrolysis activity"/>
    <property type="evidence" value="ECO:0007669"/>
    <property type="project" value="InterPro"/>
</dbReference>
<accession>R7RZL5</accession>
<gene>
    <name evidence="4" type="ORF">STEHIDRAFT_69055</name>
</gene>
<dbReference type="EMBL" id="JH687401">
    <property type="protein sequence ID" value="EIM79757.1"/>
    <property type="molecule type" value="Genomic_DNA"/>
</dbReference>
<dbReference type="OrthoDB" id="6500128at2759"/>
<evidence type="ECO:0000313" key="4">
    <source>
        <dbReference type="EMBL" id="EIM79757.1"/>
    </source>
</evidence>
<dbReference type="GO" id="GO:0042626">
    <property type="term" value="F:ATPase-coupled transmembrane transporter activity"/>
    <property type="evidence" value="ECO:0007669"/>
    <property type="project" value="TreeGrafter"/>
</dbReference>
<feature type="domain" description="ABC transporter" evidence="3">
    <location>
        <begin position="2"/>
        <end position="89"/>
    </location>
</feature>
<dbReference type="GO" id="GO:0005524">
    <property type="term" value="F:ATP binding"/>
    <property type="evidence" value="ECO:0007669"/>
    <property type="project" value="UniProtKB-KW"/>
</dbReference>
<dbReference type="InterPro" id="IPR027417">
    <property type="entry name" value="P-loop_NTPase"/>
</dbReference>
<protein>
    <recommendedName>
        <fullName evidence="3">ABC transporter domain-containing protein</fullName>
    </recommendedName>
</protein>
<dbReference type="KEGG" id="shs:STEHIDRAFT_69055"/>
<dbReference type="eggNOG" id="KOG0054">
    <property type="taxonomic scope" value="Eukaryota"/>
</dbReference>
<dbReference type="GeneID" id="18806500"/>
<dbReference type="SUPFAM" id="SSF52540">
    <property type="entry name" value="P-loop containing nucleoside triphosphate hydrolases"/>
    <property type="match status" value="1"/>
</dbReference>
<dbReference type="InterPro" id="IPR003439">
    <property type="entry name" value="ABC_transporter-like_ATP-bd"/>
</dbReference>
<dbReference type="Proteomes" id="UP000053927">
    <property type="component" value="Unassembled WGS sequence"/>
</dbReference>
<keyword evidence="1" id="KW-0547">Nucleotide-binding</keyword>
<dbReference type="OMA" id="PHRENTE"/>
<dbReference type="PANTHER" id="PTHR24223:SF415">
    <property type="entry name" value="FI20190P1"/>
    <property type="match status" value="1"/>
</dbReference>
<feature type="non-terminal residue" evidence="4">
    <location>
        <position position="1"/>
    </location>
</feature>
<evidence type="ECO:0000256" key="1">
    <source>
        <dbReference type="ARBA" id="ARBA00022741"/>
    </source>
</evidence>
<dbReference type="AlphaFoldDB" id="R7RZL5"/>
<reference evidence="5" key="1">
    <citation type="journal article" date="2012" name="Science">
        <title>The Paleozoic origin of enzymatic lignin decomposition reconstructed from 31 fungal genomes.</title>
        <authorList>
            <person name="Floudas D."/>
            <person name="Binder M."/>
            <person name="Riley R."/>
            <person name="Barry K."/>
            <person name="Blanchette R.A."/>
            <person name="Henrissat B."/>
            <person name="Martinez A.T."/>
            <person name="Otillar R."/>
            <person name="Spatafora J.W."/>
            <person name="Yadav J.S."/>
            <person name="Aerts A."/>
            <person name="Benoit I."/>
            <person name="Boyd A."/>
            <person name="Carlson A."/>
            <person name="Copeland A."/>
            <person name="Coutinho P.M."/>
            <person name="de Vries R.P."/>
            <person name="Ferreira P."/>
            <person name="Findley K."/>
            <person name="Foster B."/>
            <person name="Gaskell J."/>
            <person name="Glotzer D."/>
            <person name="Gorecki P."/>
            <person name="Heitman J."/>
            <person name="Hesse C."/>
            <person name="Hori C."/>
            <person name="Igarashi K."/>
            <person name="Jurgens J.A."/>
            <person name="Kallen N."/>
            <person name="Kersten P."/>
            <person name="Kohler A."/>
            <person name="Kuees U."/>
            <person name="Kumar T.K.A."/>
            <person name="Kuo A."/>
            <person name="LaButti K."/>
            <person name="Larrondo L.F."/>
            <person name="Lindquist E."/>
            <person name="Ling A."/>
            <person name="Lombard V."/>
            <person name="Lucas S."/>
            <person name="Lundell T."/>
            <person name="Martin R."/>
            <person name="McLaughlin D.J."/>
            <person name="Morgenstern I."/>
            <person name="Morin E."/>
            <person name="Murat C."/>
            <person name="Nagy L.G."/>
            <person name="Nolan M."/>
            <person name="Ohm R.A."/>
            <person name="Patyshakuliyeva A."/>
            <person name="Rokas A."/>
            <person name="Ruiz-Duenas F.J."/>
            <person name="Sabat G."/>
            <person name="Salamov A."/>
            <person name="Samejima M."/>
            <person name="Schmutz J."/>
            <person name="Slot J.C."/>
            <person name="St John F."/>
            <person name="Stenlid J."/>
            <person name="Sun H."/>
            <person name="Sun S."/>
            <person name="Syed K."/>
            <person name="Tsang A."/>
            <person name="Wiebenga A."/>
            <person name="Young D."/>
            <person name="Pisabarro A."/>
            <person name="Eastwood D.C."/>
            <person name="Martin F."/>
            <person name="Cullen D."/>
            <person name="Grigoriev I.V."/>
            <person name="Hibbett D.S."/>
        </authorList>
    </citation>
    <scope>NUCLEOTIDE SEQUENCE [LARGE SCALE GENOMIC DNA]</scope>
    <source>
        <strain evidence="5">FP-91666</strain>
    </source>
</reference>
<evidence type="ECO:0000256" key="2">
    <source>
        <dbReference type="ARBA" id="ARBA00022840"/>
    </source>
</evidence>
<sequence>TISYAAQSPWLRHQSIKENILFGYPYDEKRYEEVVESCALGPDSKILEDGDETEIGARGVSLSGRQKARVALARAVYAPTKYVLLDDPLSAVVRMLHSDIFCSPT</sequence>
<evidence type="ECO:0000259" key="3">
    <source>
        <dbReference type="Pfam" id="PF00005"/>
    </source>
</evidence>
<keyword evidence="2" id="KW-0067">ATP-binding</keyword>
<dbReference type="Pfam" id="PF00005">
    <property type="entry name" value="ABC_tran"/>
    <property type="match status" value="1"/>
</dbReference>
<dbReference type="GO" id="GO:0016020">
    <property type="term" value="C:membrane"/>
    <property type="evidence" value="ECO:0007669"/>
    <property type="project" value="TreeGrafter"/>
</dbReference>